<reference evidence="2 3" key="1">
    <citation type="journal article" date="2007" name="Nature">
        <title>Evolution of genes and genomes on the Drosophila phylogeny.</title>
        <authorList>
            <consortium name="Drosophila 12 Genomes Consortium"/>
            <person name="Clark A.G."/>
            <person name="Eisen M.B."/>
            <person name="Smith D.R."/>
            <person name="Bergman C.M."/>
            <person name="Oliver B."/>
            <person name="Markow T.A."/>
            <person name="Kaufman T.C."/>
            <person name="Kellis M."/>
            <person name="Gelbart W."/>
            <person name="Iyer V.N."/>
            <person name="Pollard D.A."/>
            <person name="Sackton T.B."/>
            <person name="Larracuente A.M."/>
            <person name="Singh N.D."/>
            <person name="Abad J.P."/>
            <person name="Abt D.N."/>
            <person name="Adryan B."/>
            <person name="Aguade M."/>
            <person name="Akashi H."/>
            <person name="Anderson W.W."/>
            <person name="Aquadro C.F."/>
            <person name="Ardell D.H."/>
            <person name="Arguello R."/>
            <person name="Artieri C.G."/>
            <person name="Barbash D.A."/>
            <person name="Barker D."/>
            <person name="Barsanti P."/>
            <person name="Batterham P."/>
            <person name="Batzoglou S."/>
            <person name="Begun D."/>
            <person name="Bhutkar A."/>
            <person name="Blanco E."/>
            <person name="Bosak S.A."/>
            <person name="Bradley R.K."/>
            <person name="Brand A.D."/>
            <person name="Brent M.R."/>
            <person name="Brooks A.N."/>
            <person name="Brown R.H."/>
            <person name="Butlin R.K."/>
            <person name="Caggese C."/>
            <person name="Calvi B.R."/>
            <person name="Bernardo de Carvalho A."/>
            <person name="Caspi A."/>
            <person name="Castrezana S."/>
            <person name="Celniker S.E."/>
            <person name="Chang J.L."/>
            <person name="Chapple C."/>
            <person name="Chatterji S."/>
            <person name="Chinwalla A."/>
            <person name="Civetta A."/>
            <person name="Clifton S.W."/>
            <person name="Comeron J.M."/>
            <person name="Costello J.C."/>
            <person name="Coyne J.A."/>
            <person name="Daub J."/>
            <person name="David R.G."/>
            <person name="Delcher A.L."/>
            <person name="Delehaunty K."/>
            <person name="Do C.B."/>
            <person name="Ebling H."/>
            <person name="Edwards K."/>
            <person name="Eickbush T."/>
            <person name="Evans J.D."/>
            <person name="Filipski A."/>
            <person name="Findeiss S."/>
            <person name="Freyhult E."/>
            <person name="Fulton L."/>
            <person name="Fulton R."/>
            <person name="Garcia A.C."/>
            <person name="Gardiner A."/>
            <person name="Garfield D.A."/>
            <person name="Garvin B.E."/>
            <person name="Gibson G."/>
            <person name="Gilbert D."/>
            <person name="Gnerre S."/>
            <person name="Godfrey J."/>
            <person name="Good R."/>
            <person name="Gotea V."/>
            <person name="Gravely B."/>
            <person name="Greenberg A.J."/>
            <person name="Griffiths-Jones S."/>
            <person name="Gross S."/>
            <person name="Guigo R."/>
            <person name="Gustafson E.A."/>
            <person name="Haerty W."/>
            <person name="Hahn M.W."/>
            <person name="Halligan D.L."/>
            <person name="Halpern A.L."/>
            <person name="Halter G.M."/>
            <person name="Han M.V."/>
            <person name="Heger A."/>
            <person name="Hillier L."/>
            <person name="Hinrichs A.S."/>
            <person name="Holmes I."/>
            <person name="Hoskins R.A."/>
            <person name="Hubisz M.J."/>
            <person name="Hultmark D."/>
            <person name="Huntley M.A."/>
            <person name="Jaffe D.B."/>
            <person name="Jagadeeshan S."/>
            <person name="Jeck W.R."/>
            <person name="Johnson J."/>
            <person name="Jones C.D."/>
            <person name="Jordan W.C."/>
            <person name="Karpen G.H."/>
            <person name="Kataoka E."/>
            <person name="Keightley P.D."/>
            <person name="Kheradpour P."/>
            <person name="Kirkness E.F."/>
            <person name="Koerich L.B."/>
            <person name="Kristiansen K."/>
            <person name="Kudrna D."/>
            <person name="Kulathinal R.J."/>
            <person name="Kumar S."/>
            <person name="Kwok R."/>
            <person name="Lander E."/>
            <person name="Langley C.H."/>
            <person name="Lapoint R."/>
            <person name="Lazzaro B.P."/>
            <person name="Lee S.J."/>
            <person name="Levesque L."/>
            <person name="Li R."/>
            <person name="Lin C.F."/>
            <person name="Lin M.F."/>
            <person name="Lindblad-Toh K."/>
            <person name="Llopart A."/>
            <person name="Long M."/>
            <person name="Low L."/>
            <person name="Lozovsky E."/>
            <person name="Lu J."/>
            <person name="Luo M."/>
            <person name="Machado C.A."/>
            <person name="Makalowski W."/>
            <person name="Marzo M."/>
            <person name="Matsuda M."/>
            <person name="Matzkin L."/>
            <person name="McAllister B."/>
            <person name="McBride C.S."/>
            <person name="McKernan B."/>
            <person name="McKernan K."/>
            <person name="Mendez-Lago M."/>
            <person name="Minx P."/>
            <person name="Mollenhauer M.U."/>
            <person name="Montooth K."/>
            <person name="Mount S.M."/>
            <person name="Mu X."/>
            <person name="Myers E."/>
            <person name="Negre B."/>
            <person name="Newfeld S."/>
            <person name="Nielsen R."/>
            <person name="Noor M.A."/>
            <person name="O'Grady P."/>
            <person name="Pachter L."/>
            <person name="Papaceit M."/>
            <person name="Parisi M.J."/>
            <person name="Parisi M."/>
            <person name="Parts L."/>
            <person name="Pedersen J.S."/>
            <person name="Pesole G."/>
            <person name="Phillippy A.M."/>
            <person name="Ponting C.P."/>
            <person name="Pop M."/>
            <person name="Porcelli D."/>
            <person name="Powell J.R."/>
            <person name="Prohaska S."/>
            <person name="Pruitt K."/>
            <person name="Puig M."/>
            <person name="Quesneville H."/>
            <person name="Ram K.R."/>
            <person name="Rand D."/>
            <person name="Rasmussen M.D."/>
            <person name="Reed L.K."/>
            <person name="Reenan R."/>
            <person name="Reily A."/>
            <person name="Remington K.A."/>
            <person name="Rieger T.T."/>
            <person name="Ritchie M.G."/>
            <person name="Robin C."/>
            <person name="Rogers Y.H."/>
            <person name="Rohde C."/>
            <person name="Rozas J."/>
            <person name="Rubenfield M.J."/>
            <person name="Ruiz A."/>
            <person name="Russo S."/>
            <person name="Salzberg S.L."/>
            <person name="Sanchez-Gracia A."/>
            <person name="Saranga D.J."/>
            <person name="Sato H."/>
            <person name="Schaeffer S.W."/>
            <person name="Schatz M.C."/>
            <person name="Schlenke T."/>
            <person name="Schwartz R."/>
            <person name="Segarra C."/>
            <person name="Singh R.S."/>
            <person name="Sirot L."/>
            <person name="Sirota M."/>
            <person name="Sisneros N.B."/>
            <person name="Smith C.D."/>
            <person name="Smith T.F."/>
            <person name="Spieth J."/>
            <person name="Stage D.E."/>
            <person name="Stark A."/>
            <person name="Stephan W."/>
            <person name="Strausberg R.L."/>
            <person name="Strempel S."/>
            <person name="Sturgill D."/>
            <person name="Sutton G."/>
            <person name="Sutton G.G."/>
            <person name="Tao W."/>
            <person name="Teichmann S."/>
            <person name="Tobari Y.N."/>
            <person name="Tomimura Y."/>
            <person name="Tsolas J.M."/>
            <person name="Valente V.L."/>
            <person name="Venter E."/>
            <person name="Venter J.C."/>
            <person name="Vicario S."/>
            <person name="Vieira F.G."/>
            <person name="Vilella A.J."/>
            <person name="Villasante A."/>
            <person name="Walenz B."/>
            <person name="Wang J."/>
            <person name="Wasserman M."/>
            <person name="Watts T."/>
            <person name="Wilson D."/>
            <person name="Wilson R.K."/>
            <person name="Wing R.A."/>
            <person name="Wolfner M.F."/>
            <person name="Wong A."/>
            <person name="Wong G.K."/>
            <person name="Wu C.I."/>
            <person name="Wu G."/>
            <person name="Yamamoto D."/>
            <person name="Yang H.P."/>
            <person name="Yang S.P."/>
            <person name="Yorke J.A."/>
            <person name="Yoshida K."/>
            <person name="Zdobnov E."/>
            <person name="Zhang P."/>
            <person name="Zhang Y."/>
            <person name="Zimin A.V."/>
            <person name="Baldwin J."/>
            <person name="Abdouelleil A."/>
            <person name="Abdulkadir J."/>
            <person name="Abebe A."/>
            <person name="Abera B."/>
            <person name="Abreu J."/>
            <person name="Acer S.C."/>
            <person name="Aftuck L."/>
            <person name="Alexander A."/>
            <person name="An P."/>
            <person name="Anderson E."/>
            <person name="Anderson S."/>
            <person name="Arachi H."/>
            <person name="Azer M."/>
            <person name="Bachantsang P."/>
            <person name="Barry A."/>
            <person name="Bayul T."/>
            <person name="Berlin A."/>
            <person name="Bessette D."/>
            <person name="Bloom T."/>
            <person name="Blye J."/>
            <person name="Boguslavskiy L."/>
            <person name="Bonnet C."/>
            <person name="Boukhgalter B."/>
            <person name="Bourzgui I."/>
            <person name="Brown A."/>
            <person name="Cahill P."/>
            <person name="Channer S."/>
            <person name="Cheshatsang Y."/>
            <person name="Chuda L."/>
            <person name="Citroen M."/>
            <person name="Collymore A."/>
            <person name="Cooke P."/>
            <person name="Costello M."/>
            <person name="D'Aco K."/>
            <person name="Daza R."/>
            <person name="De Haan G."/>
            <person name="DeGray S."/>
            <person name="DeMaso C."/>
            <person name="Dhargay N."/>
            <person name="Dooley K."/>
            <person name="Dooley E."/>
            <person name="Doricent M."/>
            <person name="Dorje P."/>
            <person name="Dorjee K."/>
            <person name="Dupes A."/>
            <person name="Elong R."/>
            <person name="Falk J."/>
            <person name="Farina A."/>
            <person name="Faro S."/>
            <person name="Ferguson D."/>
            <person name="Fisher S."/>
            <person name="Foley C.D."/>
            <person name="Franke A."/>
            <person name="Friedrich D."/>
            <person name="Gadbois L."/>
            <person name="Gearin G."/>
            <person name="Gearin C.R."/>
            <person name="Giannoukos G."/>
            <person name="Goode T."/>
            <person name="Graham J."/>
            <person name="Grandbois E."/>
            <person name="Grewal S."/>
            <person name="Gyaltsen K."/>
            <person name="Hafez N."/>
            <person name="Hagos B."/>
            <person name="Hall J."/>
            <person name="Henson C."/>
            <person name="Hollinger A."/>
            <person name="Honan T."/>
            <person name="Huard M.D."/>
            <person name="Hughes L."/>
            <person name="Hurhula B."/>
            <person name="Husby M.E."/>
            <person name="Kamat A."/>
            <person name="Kanga B."/>
            <person name="Kashin S."/>
            <person name="Khazanovich D."/>
            <person name="Kisner P."/>
            <person name="Lance K."/>
            <person name="Lara M."/>
            <person name="Lee W."/>
            <person name="Lennon N."/>
            <person name="Letendre F."/>
            <person name="LeVine R."/>
            <person name="Lipovsky A."/>
            <person name="Liu X."/>
            <person name="Liu J."/>
            <person name="Liu S."/>
            <person name="Lokyitsang T."/>
            <person name="Lokyitsang Y."/>
            <person name="Lubonja R."/>
            <person name="Lui A."/>
            <person name="MacDonald P."/>
            <person name="Magnisalis V."/>
            <person name="Maru K."/>
            <person name="Matthews C."/>
            <person name="McCusker W."/>
            <person name="McDonough S."/>
            <person name="Mehta T."/>
            <person name="Meldrim J."/>
            <person name="Meneus L."/>
            <person name="Mihai O."/>
            <person name="Mihalev A."/>
            <person name="Mihova T."/>
            <person name="Mittelman R."/>
            <person name="Mlenga V."/>
            <person name="Montmayeur A."/>
            <person name="Mulrain L."/>
            <person name="Navidi A."/>
            <person name="Naylor J."/>
            <person name="Negash T."/>
            <person name="Nguyen T."/>
            <person name="Nguyen N."/>
            <person name="Nicol R."/>
            <person name="Norbu C."/>
            <person name="Norbu N."/>
            <person name="Novod N."/>
            <person name="O'Neill B."/>
            <person name="Osman S."/>
            <person name="Markiewicz E."/>
            <person name="Oyono O.L."/>
            <person name="Patti C."/>
            <person name="Phunkhang P."/>
            <person name="Pierre F."/>
            <person name="Priest M."/>
            <person name="Raghuraman S."/>
            <person name="Rege F."/>
            <person name="Reyes R."/>
            <person name="Rise C."/>
            <person name="Rogov P."/>
            <person name="Ross K."/>
            <person name="Ryan E."/>
            <person name="Settipalli S."/>
            <person name="Shea T."/>
            <person name="Sherpa N."/>
            <person name="Shi L."/>
            <person name="Shih D."/>
            <person name="Sparrow T."/>
            <person name="Spaulding J."/>
            <person name="Stalker J."/>
            <person name="Stange-Thomann N."/>
            <person name="Stavropoulos S."/>
            <person name="Stone C."/>
            <person name="Strader C."/>
            <person name="Tesfaye S."/>
            <person name="Thomson T."/>
            <person name="Thoulutsang Y."/>
            <person name="Thoulutsang D."/>
            <person name="Topham K."/>
            <person name="Topping I."/>
            <person name="Tsamla T."/>
            <person name="Vassiliev H."/>
            <person name="Vo A."/>
            <person name="Wangchuk T."/>
            <person name="Wangdi T."/>
            <person name="Weiand M."/>
            <person name="Wilkinson J."/>
            <person name="Wilson A."/>
            <person name="Yadav S."/>
            <person name="Young G."/>
            <person name="Yu Q."/>
            <person name="Zembek L."/>
            <person name="Zhong D."/>
            <person name="Zimmer A."/>
            <person name="Zwirko Z."/>
            <person name="Jaffe D.B."/>
            <person name="Alvarez P."/>
            <person name="Brockman W."/>
            <person name="Butler J."/>
            <person name="Chin C."/>
            <person name="Gnerre S."/>
            <person name="Grabherr M."/>
            <person name="Kleber M."/>
            <person name="Mauceli E."/>
            <person name="MacCallum I."/>
        </authorList>
    </citation>
    <scope>NUCLEOTIDE SEQUENCE [LARGE SCALE GENOMIC DNA]</scope>
    <source>
        <strain evidence="3">Tucson 14024-0371.13</strain>
    </source>
</reference>
<dbReference type="OrthoDB" id="8019026at2759"/>
<protein>
    <submittedName>
        <fullName evidence="2">Uncharacterized protein, isoform B</fullName>
    </submittedName>
</protein>
<keyword evidence="3" id="KW-1185">Reference proteome</keyword>
<name>A0A0P8YES3_DROAN</name>
<gene>
    <name evidence="2" type="primary">Dana\GF19485</name>
    <name evidence="2" type="synonym">dana_GLEANR_21526</name>
    <name evidence="2" type="ORF">GF19485</name>
</gene>
<evidence type="ECO:0000313" key="3">
    <source>
        <dbReference type="Proteomes" id="UP000007801"/>
    </source>
</evidence>
<dbReference type="GeneID" id="6502242"/>
<dbReference type="InParanoid" id="A0A0P8YES3"/>
<organism evidence="2 3">
    <name type="scientific">Drosophila ananassae</name>
    <name type="common">Fruit fly</name>
    <dbReference type="NCBI Taxonomy" id="7217"/>
    <lineage>
        <taxon>Eukaryota</taxon>
        <taxon>Metazoa</taxon>
        <taxon>Ecdysozoa</taxon>
        <taxon>Arthropoda</taxon>
        <taxon>Hexapoda</taxon>
        <taxon>Insecta</taxon>
        <taxon>Pterygota</taxon>
        <taxon>Neoptera</taxon>
        <taxon>Endopterygota</taxon>
        <taxon>Diptera</taxon>
        <taxon>Brachycera</taxon>
        <taxon>Muscomorpha</taxon>
        <taxon>Ephydroidea</taxon>
        <taxon>Drosophilidae</taxon>
        <taxon>Drosophila</taxon>
        <taxon>Sophophora</taxon>
    </lineage>
</organism>
<dbReference type="EMBL" id="CH902630">
    <property type="protein sequence ID" value="KPU77418.1"/>
    <property type="molecule type" value="Genomic_DNA"/>
</dbReference>
<dbReference type="AlphaFoldDB" id="A0A0P8YES3"/>
<feature type="compositionally biased region" description="Basic and acidic residues" evidence="1">
    <location>
        <begin position="37"/>
        <end position="54"/>
    </location>
</feature>
<proteinExistence type="predicted"/>
<accession>A0A0P8YES3</accession>
<evidence type="ECO:0000313" key="2">
    <source>
        <dbReference type="EMBL" id="KPU77418.1"/>
    </source>
</evidence>
<dbReference type="Proteomes" id="UP000007801">
    <property type="component" value="Unassembled WGS sequence"/>
</dbReference>
<feature type="region of interest" description="Disordered" evidence="1">
    <location>
        <begin position="1"/>
        <end position="96"/>
    </location>
</feature>
<sequence length="148" mass="17196">MDKMDQFSELNPQHEAIFTQIDNPNDIKVQNFSLQEELPKQDSQPKHDQKETLHLPENSQEVPPSQDLDTEASQKSVGRRPKKKTRPMPSEDRMRHSIADSLMEILANMRDPGCQRQCFELLQVRDPLQARSRILAELQKIDARRTNP</sequence>
<feature type="compositionally biased region" description="Basic residues" evidence="1">
    <location>
        <begin position="77"/>
        <end position="86"/>
    </location>
</feature>
<feature type="compositionally biased region" description="Polar residues" evidence="1">
    <location>
        <begin position="20"/>
        <end position="34"/>
    </location>
</feature>
<evidence type="ECO:0000256" key="1">
    <source>
        <dbReference type="SAM" id="MobiDB-lite"/>
    </source>
</evidence>